<evidence type="ECO:0000313" key="3">
    <source>
        <dbReference type="Proteomes" id="UP001469553"/>
    </source>
</evidence>
<keyword evidence="3" id="KW-1185">Reference proteome</keyword>
<feature type="compositionally biased region" description="Polar residues" evidence="1">
    <location>
        <begin position="118"/>
        <end position="137"/>
    </location>
</feature>
<reference evidence="2 3" key="1">
    <citation type="submission" date="2021-06" db="EMBL/GenBank/DDBJ databases">
        <authorList>
            <person name="Palmer J.M."/>
        </authorList>
    </citation>
    <scope>NUCLEOTIDE SEQUENCE [LARGE SCALE GENOMIC DNA]</scope>
    <source>
        <strain evidence="2 3">AS_MEX2019</strain>
        <tissue evidence="2">Muscle</tissue>
    </source>
</reference>
<evidence type="ECO:0000256" key="1">
    <source>
        <dbReference type="SAM" id="MobiDB-lite"/>
    </source>
</evidence>
<sequence length="147" mass="16003">MVDGKVEVGRLAVVTCYTIFRTSGWVKGSFSNMTKTKNTRDGLLFELENGKPRLILLSHAGVGKNPIKLPRKHRAANVLSSRQPSCAEEVQLEGRPPQQVARSHREARFKAGPAAPSCRSSISTTDGRSTILTSSKAQGCLKERGNK</sequence>
<comment type="caution">
    <text evidence="2">The sequence shown here is derived from an EMBL/GenBank/DDBJ whole genome shotgun (WGS) entry which is preliminary data.</text>
</comment>
<evidence type="ECO:0000313" key="2">
    <source>
        <dbReference type="EMBL" id="MEQ2293026.1"/>
    </source>
</evidence>
<proteinExistence type="predicted"/>
<feature type="non-terminal residue" evidence="2">
    <location>
        <position position="147"/>
    </location>
</feature>
<name>A0ABV0YHQ7_9TELE</name>
<dbReference type="Proteomes" id="UP001469553">
    <property type="component" value="Unassembled WGS sequence"/>
</dbReference>
<dbReference type="EMBL" id="JAHRIP010031476">
    <property type="protein sequence ID" value="MEQ2293026.1"/>
    <property type="molecule type" value="Genomic_DNA"/>
</dbReference>
<organism evidence="2 3">
    <name type="scientific">Ameca splendens</name>
    <dbReference type="NCBI Taxonomy" id="208324"/>
    <lineage>
        <taxon>Eukaryota</taxon>
        <taxon>Metazoa</taxon>
        <taxon>Chordata</taxon>
        <taxon>Craniata</taxon>
        <taxon>Vertebrata</taxon>
        <taxon>Euteleostomi</taxon>
        <taxon>Actinopterygii</taxon>
        <taxon>Neopterygii</taxon>
        <taxon>Teleostei</taxon>
        <taxon>Neoteleostei</taxon>
        <taxon>Acanthomorphata</taxon>
        <taxon>Ovalentaria</taxon>
        <taxon>Atherinomorphae</taxon>
        <taxon>Cyprinodontiformes</taxon>
        <taxon>Goodeidae</taxon>
        <taxon>Ameca</taxon>
    </lineage>
</organism>
<protein>
    <submittedName>
        <fullName evidence="2">Uncharacterized protein</fullName>
    </submittedName>
</protein>
<gene>
    <name evidence="2" type="ORF">AMECASPLE_028985</name>
</gene>
<accession>A0ABV0YHQ7</accession>
<feature type="region of interest" description="Disordered" evidence="1">
    <location>
        <begin position="80"/>
        <end position="147"/>
    </location>
</feature>